<sequence length="191" mass="21818">MKKMILLLILLLPFIQPVAANHNSAVLLIPNSDDTYYVIANQGSDFQILAIPKNSAMPIPCLHDQITDTADFAENETAVSCIKEAIGDAFSLSIDHHVLLDTEEMADQLDLKKNAKQDQFEQIITYFNNEAHTLSLKDCYVLYQSISTDLSIFTLYDYYQLFTDSAFHYEKQMPFFLYADKQMIPLSYLPK</sequence>
<keyword evidence="4" id="KW-1185">Reference proteome</keyword>
<gene>
    <name evidence="3" type="ORF">NE663_00185</name>
</gene>
<feature type="chain" id="PRO_5045052279" evidence="2">
    <location>
        <begin position="20"/>
        <end position="191"/>
    </location>
</feature>
<proteinExistence type="predicted"/>
<evidence type="ECO:0000313" key="3">
    <source>
        <dbReference type="EMBL" id="MCQ5120679.1"/>
    </source>
</evidence>
<dbReference type="SUPFAM" id="SSF51604">
    <property type="entry name" value="Enolase C-terminal domain-like"/>
    <property type="match status" value="1"/>
</dbReference>
<dbReference type="RefSeq" id="WP_256197202.1">
    <property type="nucleotide sequence ID" value="NZ_JANGCH010000001.1"/>
</dbReference>
<dbReference type="Proteomes" id="UP001524435">
    <property type="component" value="Unassembled WGS sequence"/>
</dbReference>
<comment type="caution">
    <text evidence="3">The sequence shown here is derived from an EMBL/GenBank/DDBJ whole genome shotgun (WGS) entry which is preliminary data.</text>
</comment>
<evidence type="ECO:0000313" key="4">
    <source>
        <dbReference type="Proteomes" id="UP001524435"/>
    </source>
</evidence>
<accession>A0ABT1SHI6</accession>
<reference evidence="3 4" key="1">
    <citation type="submission" date="2022-06" db="EMBL/GenBank/DDBJ databases">
        <title>Isolation of gut microbiota from human fecal samples.</title>
        <authorList>
            <person name="Pamer E.G."/>
            <person name="Barat B."/>
            <person name="Waligurski E."/>
            <person name="Medina S."/>
            <person name="Paddock L."/>
            <person name="Mostad J."/>
        </authorList>
    </citation>
    <scope>NUCLEOTIDE SEQUENCE [LARGE SCALE GENOMIC DNA]</scope>
    <source>
        <strain evidence="3 4">DFI.6.1</strain>
    </source>
</reference>
<organism evidence="3 4">
    <name type="scientific">Massilicoli timonensis</name>
    <dbReference type="NCBI Taxonomy" id="2015901"/>
    <lineage>
        <taxon>Bacteria</taxon>
        <taxon>Bacillati</taxon>
        <taxon>Bacillota</taxon>
        <taxon>Erysipelotrichia</taxon>
        <taxon>Erysipelotrichales</taxon>
        <taxon>Erysipelotrichaceae</taxon>
        <taxon>Massilicoli</taxon>
    </lineage>
</organism>
<feature type="signal peptide" evidence="2">
    <location>
        <begin position="1"/>
        <end position="19"/>
    </location>
</feature>
<protein>
    <submittedName>
        <fullName evidence="3">Uncharacterized protein</fullName>
    </submittedName>
</protein>
<evidence type="ECO:0000256" key="1">
    <source>
        <dbReference type="ARBA" id="ARBA00022723"/>
    </source>
</evidence>
<keyword evidence="2" id="KW-0732">Signal</keyword>
<keyword evidence="1" id="KW-0479">Metal-binding</keyword>
<evidence type="ECO:0000256" key="2">
    <source>
        <dbReference type="SAM" id="SignalP"/>
    </source>
</evidence>
<dbReference type="InterPro" id="IPR036849">
    <property type="entry name" value="Enolase-like_C_sf"/>
</dbReference>
<name>A0ABT1SHI6_9FIRM</name>
<dbReference type="EMBL" id="JANGCH010000001">
    <property type="protein sequence ID" value="MCQ5120679.1"/>
    <property type="molecule type" value="Genomic_DNA"/>
</dbReference>